<feature type="region of interest" description="Disordered" evidence="1">
    <location>
        <begin position="146"/>
        <end position="167"/>
    </location>
</feature>
<organism evidence="3 4">
    <name type="scientific">Atta colombica</name>
    <dbReference type="NCBI Taxonomy" id="520822"/>
    <lineage>
        <taxon>Eukaryota</taxon>
        <taxon>Metazoa</taxon>
        <taxon>Ecdysozoa</taxon>
        <taxon>Arthropoda</taxon>
        <taxon>Hexapoda</taxon>
        <taxon>Insecta</taxon>
        <taxon>Pterygota</taxon>
        <taxon>Neoptera</taxon>
        <taxon>Endopterygota</taxon>
        <taxon>Hymenoptera</taxon>
        <taxon>Apocrita</taxon>
        <taxon>Aculeata</taxon>
        <taxon>Formicoidea</taxon>
        <taxon>Formicidae</taxon>
        <taxon>Myrmicinae</taxon>
        <taxon>Atta</taxon>
    </lineage>
</organism>
<feature type="compositionally biased region" description="Polar residues" evidence="1">
    <location>
        <begin position="442"/>
        <end position="464"/>
    </location>
</feature>
<dbReference type="InterPro" id="IPR039725">
    <property type="entry name" value="CC2D1A/B"/>
</dbReference>
<dbReference type="SMART" id="SM00685">
    <property type="entry name" value="DM14"/>
    <property type="match status" value="4"/>
</dbReference>
<dbReference type="GO" id="GO:0001227">
    <property type="term" value="F:DNA-binding transcription repressor activity, RNA polymerase II-specific"/>
    <property type="evidence" value="ECO:0007669"/>
    <property type="project" value="InterPro"/>
</dbReference>
<proteinExistence type="predicted"/>
<evidence type="ECO:0000313" key="3">
    <source>
        <dbReference type="EMBL" id="KYM80456.1"/>
    </source>
</evidence>
<sequence length="826" mass="92593">MSGLEEWCSSAGLRVVGTELRDLLRGGGASPPSSDSLLEARLMRVPPLPDINIDNINNNMEDDDDESLEVELAALAAGNDTSYKSRRNATRKSAADVNLDEMVTDCLKDTNSDEESIEGDDDPALLRELQMLTGNEIVAEKADIPELVKEETESDEHETKEEDNSISNKLIELLQERLKIYEIAEQKAKRNDETSRARRYNRGIKTLKEMLVSVQSGESVNEADIPAALPSSATTESTVQNIEEKTSLPVKVSETIVTSDTSNNDNPPAVEDVTVDQEALDKLKKQQQKYKTAAVAWKRAGNKEQALQYVKIVKQFDIVIAAVAEGEKLDLSDMPPTPILPSPTSIITTPAAKEENELQQQGASAGPAKCNPENIEGALKERLEVYRRTKVAAEDEGNTSKARRYGRICKQFEDAIKLYTHGKTVPLEELPVPPGFPPLILTPQNNDITVQPTSESESSENSIAKKSVQPPIPPPRGQKSNQRITSRAEKQMLQLQLRQRELKQAALNAKKDGDMDLARDYLRQAKGIQPLIEASKAGLPVDMTSIPLSPLEKVELSTAQKDENFILISKDFSEDLNGTDDTIYENLDTQLMKQIKWCLSTRDHSKALGDVPGYNRWERLALSYTRDLDMLRVRKRDSLPPPQHHYETKTYQIVQSCTDLNDNDIEISIIRGINYSREADTYVMYEFPFPLDNHPIDRTLTIKDSANPEYQATFLLNGIINRTSRQCQRAFKRHALKCEIWTKGCSLNPILCCTHPRGFFRSDSLLGTVMVKLQPLESQCTLHDSFPLMDGRKATGGKLELKIRLRNPILFKQIENITDKWLTIDQ</sequence>
<dbReference type="SUPFAM" id="SSF49562">
    <property type="entry name" value="C2 domain (Calcium/lipid-binding domain, CaLB)"/>
    <property type="match status" value="1"/>
</dbReference>
<dbReference type="InterPro" id="IPR006608">
    <property type="entry name" value="CC2D1A/B_DM14"/>
</dbReference>
<feature type="compositionally biased region" description="Basic and acidic residues" evidence="1">
    <location>
        <begin position="146"/>
        <end position="163"/>
    </location>
</feature>
<feature type="domain" description="DM14" evidence="2">
    <location>
        <begin position="171"/>
        <end position="229"/>
    </location>
</feature>
<dbReference type="AlphaFoldDB" id="A0A195B7G7"/>
<dbReference type="PANTHER" id="PTHR13076">
    <property type="entry name" value="COILED-COIL AND C2 DOMAIN-CONTAINING PROTEIN 1-LIKE"/>
    <property type="match status" value="1"/>
</dbReference>
<reference evidence="3 4" key="1">
    <citation type="submission" date="2015-09" db="EMBL/GenBank/DDBJ databases">
        <title>Atta colombica WGS genome.</title>
        <authorList>
            <person name="Nygaard S."/>
            <person name="Hu H."/>
            <person name="Boomsma J."/>
            <person name="Zhang G."/>
        </authorList>
    </citation>
    <scope>NUCLEOTIDE SEQUENCE [LARGE SCALE GENOMIC DNA]</scope>
    <source>
        <strain evidence="3">Treedump-2</strain>
        <tissue evidence="3">Whole body</tissue>
    </source>
</reference>
<keyword evidence="4" id="KW-1185">Reference proteome</keyword>
<dbReference type="STRING" id="520822.A0A195B7G7"/>
<name>A0A195B7G7_9HYME</name>
<accession>A0A195B7G7</accession>
<evidence type="ECO:0000313" key="4">
    <source>
        <dbReference type="Proteomes" id="UP000078540"/>
    </source>
</evidence>
<dbReference type="PANTHER" id="PTHR13076:SF9">
    <property type="entry name" value="COILED-COIL AND C2 DOMAIN-CONTAINING PROTEIN 1-LIKE"/>
    <property type="match status" value="1"/>
</dbReference>
<dbReference type="Pfam" id="PF21528">
    <property type="entry name" value="CC2D1A-B_DM14"/>
    <property type="match status" value="3"/>
</dbReference>
<feature type="domain" description="DM14" evidence="2">
    <location>
        <begin position="378"/>
        <end position="434"/>
    </location>
</feature>
<dbReference type="Proteomes" id="UP000078540">
    <property type="component" value="Unassembled WGS sequence"/>
</dbReference>
<dbReference type="EMBL" id="KQ976565">
    <property type="protein sequence ID" value="KYM80456.1"/>
    <property type="molecule type" value="Genomic_DNA"/>
</dbReference>
<feature type="domain" description="DM14" evidence="2">
    <location>
        <begin position="280"/>
        <end position="338"/>
    </location>
</feature>
<dbReference type="InterPro" id="IPR035892">
    <property type="entry name" value="C2_domain_sf"/>
</dbReference>
<feature type="region of interest" description="Disordered" evidence="1">
    <location>
        <begin position="441"/>
        <end position="485"/>
    </location>
</feature>
<feature type="domain" description="DM14" evidence="2">
    <location>
        <begin position="492"/>
        <end position="550"/>
    </location>
</feature>
<gene>
    <name evidence="3" type="ORF">ALC53_09006</name>
</gene>
<protein>
    <submittedName>
        <fullName evidence="3">Coiled-coil and C2 domain-containing protein 1-like protein</fullName>
    </submittedName>
</protein>
<dbReference type="Gene3D" id="2.60.40.150">
    <property type="entry name" value="C2 domain"/>
    <property type="match status" value="1"/>
</dbReference>
<evidence type="ECO:0000256" key="1">
    <source>
        <dbReference type="SAM" id="MobiDB-lite"/>
    </source>
</evidence>
<evidence type="ECO:0000259" key="2">
    <source>
        <dbReference type="SMART" id="SM00685"/>
    </source>
</evidence>